<feature type="transmembrane region" description="Helical" evidence="3">
    <location>
        <begin position="176"/>
        <end position="197"/>
    </location>
</feature>
<dbReference type="GO" id="GO:0016020">
    <property type="term" value="C:membrane"/>
    <property type="evidence" value="ECO:0007669"/>
    <property type="project" value="UniProtKB-SubCell"/>
</dbReference>
<feature type="transmembrane region" description="Helical" evidence="3">
    <location>
        <begin position="149"/>
        <end position="170"/>
    </location>
</feature>
<proteinExistence type="predicted"/>
<comment type="subcellular location">
    <subcellularLocation>
        <location evidence="1">Membrane</location>
        <topology evidence="1">Multi-pass membrane protein</topology>
    </subcellularLocation>
</comment>
<dbReference type="EMBL" id="BNCO01000004">
    <property type="protein sequence ID" value="GIL46502.1"/>
    <property type="molecule type" value="Genomic_DNA"/>
</dbReference>
<feature type="region of interest" description="Disordered" evidence="2">
    <location>
        <begin position="1"/>
        <end position="22"/>
    </location>
</feature>
<protein>
    <recommendedName>
        <fullName evidence="4">Cyanobacterial aminoacyl-tRNA synthetase CAAD domain-containing protein</fullName>
    </recommendedName>
</protein>
<feature type="domain" description="Cyanobacterial aminoacyl-tRNA synthetase CAAD" evidence="4">
    <location>
        <begin position="138"/>
        <end position="216"/>
    </location>
</feature>
<reference evidence="5" key="1">
    <citation type="journal article" date="2021" name="Proc. Natl. Acad. Sci. U.S.A.">
        <title>Three genomes in the algal genus Volvox reveal the fate of a haploid sex-determining region after a transition to homothallism.</title>
        <authorList>
            <person name="Yamamoto K."/>
            <person name="Hamaji T."/>
            <person name="Kawai-Toyooka H."/>
            <person name="Matsuzaki R."/>
            <person name="Takahashi F."/>
            <person name="Nishimura Y."/>
            <person name="Kawachi M."/>
            <person name="Noguchi H."/>
            <person name="Minakuchi Y."/>
            <person name="Umen J.G."/>
            <person name="Toyoda A."/>
            <person name="Nozaki H."/>
        </authorList>
    </citation>
    <scope>NUCLEOTIDE SEQUENCE</scope>
    <source>
        <strain evidence="5">NIES-3780</strain>
    </source>
</reference>
<evidence type="ECO:0000259" key="4">
    <source>
        <dbReference type="Pfam" id="PF14159"/>
    </source>
</evidence>
<dbReference type="GO" id="GO:0009579">
    <property type="term" value="C:thylakoid"/>
    <property type="evidence" value="ECO:0007669"/>
    <property type="project" value="InterPro"/>
</dbReference>
<evidence type="ECO:0000313" key="6">
    <source>
        <dbReference type="Proteomes" id="UP000747399"/>
    </source>
</evidence>
<evidence type="ECO:0000256" key="2">
    <source>
        <dbReference type="SAM" id="MobiDB-lite"/>
    </source>
</evidence>
<evidence type="ECO:0000256" key="1">
    <source>
        <dbReference type="ARBA" id="ARBA00004141"/>
    </source>
</evidence>
<dbReference type="AlphaFoldDB" id="A0A8J4AVJ3"/>
<keyword evidence="3" id="KW-1133">Transmembrane helix</keyword>
<name>A0A8J4AVJ3_9CHLO</name>
<dbReference type="PANTHER" id="PTHR33222:SF4">
    <property type="entry name" value="PROTEIN CURVATURE THYLAKOID 1A, CHLOROPLASTIC"/>
    <property type="match status" value="1"/>
</dbReference>
<dbReference type="Proteomes" id="UP000747399">
    <property type="component" value="Unassembled WGS sequence"/>
</dbReference>
<organism evidence="5 6">
    <name type="scientific">Volvox africanus</name>
    <dbReference type="NCBI Taxonomy" id="51714"/>
    <lineage>
        <taxon>Eukaryota</taxon>
        <taxon>Viridiplantae</taxon>
        <taxon>Chlorophyta</taxon>
        <taxon>core chlorophytes</taxon>
        <taxon>Chlorophyceae</taxon>
        <taxon>CS clade</taxon>
        <taxon>Chlamydomonadales</taxon>
        <taxon>Volvocaceae</taxon>
        <taxon>Volvox</taxon>
    </lineage>
</organism>
<dbReference type="Pfam" id="PF14159">
    <property type="entry name" value="CAAD"/>
    <property type="match status" value="1"/>
</dbReference>
<feature type="non-terminal residue" evidence="5">
    <location>
        <position position="279"/>
    </location>
</feature>
<accession>A0A8J4AVJ3</accession>
<evidence type="ECO:0000256" key="3">
    <source>
        <dbReference type="SAM" id="Phobius"/>
    </source>
</evidence>
<sequence length="279" mass="30461">MASVATCSGLSGRLHGSAHKRQSPLHSAGAVVSFFAPRRPCRNPARVMAFKWGGNSDITTADTSKPNNEADSSDTRFNILFPPSAAPTNVQSHFTDNDLSLSARDKTPVAEAMEVMRREERIRDVQRSVTAAFEGAKGWWRNLPDKRSVLAGGVGLVVVAYLGNSILTAVDRVPLLPGLLEVIGFVFSCWFGARFVLFAKGRRELREQLQGLRRNVAEHMDGLADTTVDAHPNAGSGDTGAATAGRQMVDLLASRHNEAQQKQKQKRRREQPTKDDGSW</sequence>
<dbReference type="PANTHER" id="PTHR33222">
    <property type="match status" value="1"/>
</dbReference>
<feature type="compositionally biased region" description="Basic and acidic residues" evidence="2">
    <location>
        <begin position="270"/>
        <end position="279"/>
    </location>
</feature>
<feature type="region of interest" description="Disordered" evidence="2">
    <location>
        <begin position="252"/>
        <end position="279"/>
    </location>
</feature>
<evidence type="ECO:0000313" key="5">
    <source>
        <dbReference type="EMBL" id="GIL46502.1"/>
    </source>
</evidence>
<dbReference type="InterPro" id="IPR025564">
    <property type="entry name" value="CAAD_dom"/>
</dbReference>
<keyword evidence="3" id="KW-0812">Transmembrane</keyword>
<keyword evidence="6" id="KW-1185">Reference proteome</keyword>
<gene>
    <name evidence="5" type="ORF">Vafri_3498</name>
</gene>
<dbReference type="InterPro" id="IPR033344">
    <property type="entry name" value="CURT1"/>
</dbReference>
<comment type="caution">
    <text evidence="5">The sequence shown here is derived from an EMBL/GenBank/DDBJ whole genome shotgun (WGS) entry which is preliminary data.</text>
</comment>
<keyword evidence="3" id="KW-0472">Membrane</keyword>